<reference evidence="25" key="1">
    <citation type="submission" date="2024-06" db="EMBL/GenBank/DDBJ databases">
        <title>The genome sequences of Kitasatospora sp. strain HUAS MG31.</title>
        <authorList>
            <person name="Mo P."/>
        </authorList>
    </citation>
    <scope>NUCLEOTIDE SEQUENCE</scope>
    <source>
        <strain evidence="25">HUAS MG31</strain>
    </source>
</reference>
<gene>
    <name evidence="25" type="ORF">ABWK59_32580</name>
</gene>
<dbReference type="RefSeq" id="WP_354644266.1">
    <property type="nucleotide sequence ID" value="NZ_CP159872.1"/>
</dbReference>
<feature type="domain" description="PPM-type phosphatase" evidence="24">
    <location>
        <begin position="560"/>
        <end position="777"/>
    </location>
</feature>
<dbReference type="InterPro" id="IPR036457">
    <property type="entry name" value="PPM-type-like_dom_sf"/>
</dbReference>
<dbReference type="GO" id="GO:0004722">
    <property type="term" value="F:protein serine/threonine phosphatase activity"/>
    <property type="evidence" value="ECO:0007669"/>
    <property type="project" value="UniProtKB-EC"/>
</dbReference>
<keyword evidence="6 22" id="KW-0812">Transmembrane</keyword>
<evidence type="ECO:0000256" key="19">
    <source>
        <dbReference type="ARBA" id="ARBA00075117"/>
    </source>
</evidence>
<evidence type="ECO:0000256" key="2">
    <source>
        <dbReference type="ARBA" id="ARBA00013081"/>
    </source>
</evidence>
<dbReference type="FunFam" id="3.30.565.10:FF:000028">
    <property type="entry name" value="PAS sensor protein"/>
    <property type="match status" value="1"/>
</dbReference>
<dbReference type="InterPro" id="IPR003594">
    <property type="entry name" value="HATPase_dom"/>
</dbReference>
<organism evidence="25">
    <name type="scientific">Kitasatospora camelliae</name>
    <dbReference type="NCBI Taxonomy" id="3156397"/>
    <lineage>
        <taxon>Bacteria</taxon>
        <taxon>Bacillati</taxon>
        <taxon>Actinomycetota</taxon>
        <taxon>Actinomycetes</taxon>
        <taxon>Kitasatosporales</taxon>
        <taxon>Streptomycetaceae</taxon>
        <taxon>Kitasatospora</taxon>
    </lineage>
</organism>
<keyword evidence="12" id="KW-0460">Magnesium</keyword>
<dbReference type="FunFam" id="3.60.40.10:FF:000005">
    <property type="entry name" value="Serine/threonine protein phosphatase"/>
    <property type="match status" value="1"/>
</dbReference>
<evidence type="ECO:0000256" key="13">
    <source>
        <dbReference type="ARBA" id="ARBA00022912"/>
    </source>
</evidence>
<dbReference type="InterPro" id="IPR029151">
    <property type="entry name" value="Sensor-like_sf"/>
</dbReference>
<evidence type="ECO:0000256" key="9">
    <source>
        <dbReference type="ARBA" id="ARBA00022777"/>
    </source>
</evidence>
<dbReference type="PANTHER" id="PTHR43156:SF2">
    <property type="entry name" value="STAGE II SPORULATION PROTEIN E"/>
    <property type="match status" value="1"/>
</dbReference>
<dbReference type="InterPro" id="IPR033463">
    <property type="entry name" value="sCache_3"/>
</dbReference>
<dbReference type="SUPFAM" id="SSF55781">
    <property type="entry name" value="GAF domain-like"/>
    <property type="match status" value="1"/>
</dbReference>
<evidence type="ECO:0000313" key="25">
    <source>
        <dbReference type="EMBL" id="XCM83330.1"/>
    </source>
</evidence>
<protein>
    <recommendedName>
        <fullName evidence="2">protein-serine/threonine phosphatase</fullName>
        <ecNumber evidence="2">3.1.3.16</ecNumber>
    </recommendedName>
    <alternativeName>
        <fullName evidence="20">Protein-serine/threonine phosphatase</fullName>
    </alternativeName>
    <alternativeName>
        <fullName evidence="19">Serine/threonine-protein kinase</fullName>
    </alternativeName>
</protein>
<dbReference type="GO" id="GO:0005524">
    <property type="term" value="F:ATP binding"/>
    <property type="evidence" value="ECO:0007669"/>
    <property type="project" value="UniProtKB-KW"/>
</dbReference>
<dbReference type="Gene3D" id="3.60.40.10">
    <property type="entry name" value="PPM-type phosphatase domain"/>
    <property type="match status" value="1"/>
</dbReference>
<proteinExistence type="predicted"/>
<keyword evidence="14 22" id="KW-1133">Transmembrane helix</keyword>
<feature type="region of interest" description="Disordered" evidence="21">
    <location>
        <begin position="1"/>
        <end position="22"/>
    </location>
</feature>
<keyword evidence="5" id="KW-0808">Transferase</keyword>
<accession>A0AAU8K3R2</accession>
<comment type="catalytic activity">
    <reaction evidence="17">
        <text>O-phospho-L-seryl-[protein] + H2O = L-seryl-[protein] + phosphate</text>
        <dbReference type="Rhea" id="RHEA:20629"/>
        <dbReference type="Rhea" id="RHEA-COMP:9863"/>
        <dbReference type="Rhea" id="RHEA-COMP:11604"/>
        <dbReference type="ChEBI" id="CHEBI:15377"/>
        <dbReference type="ChEBI" id="CHEBI:29999"/>
        <dbReference type="ChEBI" id="CHEBI:43474"/>
        <dbReference type="ChEBI" id="CHEBI:83421"/>
        <dbReference type="EC" id="3.1.3.16"/>
    </reaction>
</comment>
<evidence type="ECO:0000256" key="11">
    <source>
        <dbReference type="ARBA" id="ARBA00022840"/>
    </source>
</evidence>
<evidence type="ECO:0000256" key="7">
    <source>
        <dbReference type="ARBA" id="ARBA00022723"/>
    </source>
</evidence>
<keyword evidence="13" id="KW-0904">Protein phosphatase</keyword>
<dbReference type="GO" id="GO:0016301">
    <property type="term" value="F:kinase activity"/>
    <property type="evidence" value="ECO:0007669"/>
    <property type="project" value="UniProtKB-KW"/>
</dbReference>
<evidence type="ECO:0000256" key="8">
    <source>
        <dbReference type="ARBA" id="ARBA00022741"/>
    </source>
</evidence>
<comment type="subcellular location">
    <subcellularLocation>
        <location evidence="1">Cell membrane</location>
        <topology evidence="1">Multi-pass membrane protein</topology>
    </subcellularLocation>
</comment>
<dbReference type="Gene3D" id="3.30.565.10">
    <property type="entry name" value="Histidine kinase-like ATPase, C-terminal domain"/>
    <property type="match status" value="1"/>
</dbReference>
<dbReference type="Pfam" id="PF17203">
    <property type="entry name" value="sCache_3_2"/>
    <property type="match status" value="1"/>
</dbReference>
<dbReference type="InterPro" id="IPR001932">
    <property type="entry name" value="PPM-type_phosphatase-like_dom"/>
</dbReference>
<dbReference type="InterPro" id="IPR029016">
    <property type="entry name" value="GAF-like_dom_sf"/>
</dbReference>
<evidence type="ECO:0000256" key="1">
    <source>
        <dbReference type="ARBA" id="ARBA00004651"/>
    </source>
</evidence>
<dbReference type="InterPro" id="IPR052016">
    <property type="entry name" value="Bact_Sigma-Reg"/>
</dbReference>
<evidence type="ECO:0000256" key="18">
    <source>
        <dbReference type="ARBA" id="ARBA00056274"/>
    </source>
</evidence>
<dbReference type="PANTHER" id="PTHR43156">
    <property type="entry name" value="STAGE II SPORULATION PROTEIN E-RELATED"/>
    <property type="match status" value="1"/>
</dbReference>
<dbReference type="Pfam" id="PF13581">
    <property type="entry name" value="HATPase_c_2"/>
    <property type="match status" value="1"/>
</dbReference>
<dbReference type="Gene3D" id="3.30.450.40">
    <property type="match status" value="1"/>
</dbReference>
<sequence>MTGRGHRSSPPPDRGAPTTRGPGGIRALLTVRSVAGRVFLVELLIVLVLVAAAVAAMVLQARSSTVSDARRVTRGVAESFAHAPGVAAALDGPDPSATLQPLAEEVRRTTGVDGLLVFSNSFVQLTSPYPDYVGRPYQPPAYVVQKVVPELRAGRTVTFTLEEPGYRAIATAVPVFGPDGSPKGVVSANITVEKVDAVVGSNLPVLLGGAAGAVALGALGTALVARRLLRQTRGLGPADMTRMYEHHDAVLHAVREGVLIVSSDGRLVLANDEAKRLLALPADPEWRPVAELGLDGDTLALLTSSEDPTDRVHPAGDRLLVVNKRPTAPYGGLPSSVVTLRDTTELFELAGRVEVADLRRRLVYDAGLAVGSTLDPARTCEELAAVAVPRFADAAAVDLLEAVTRGEEPDAADGRLRRAAFRGPQAEPDTGPDAAPRQPAVGERVEVSPTSPQARVLADGRALIAPAEPGSDTAAPSGAAHAADAAVLVVPLLVRGVVLGLVEFRRGPGRVPFDAEDLSLAEDLAARAAVAVDNARRYRREHRLAVTLQRSLLPSRLPDQAALEVASHYRPAHSGVGGDWFDVIPLSGFRTALVVGDVVGHGIRAAVAMGRLRTAVRTFSALDLPPDEVLGRLDELVTQLDAEAEDGGITGSTCLYAVYDPVSGVCGLARAGHPGPALVAPGGTVTYPEVAVSPPLGVGGLPVDVTELHLAAGSQLVLFTDGLVESRTRDLDLGLERLRRALTGDGSRGPEEICRAVTGSVLPDRPADDVALLVARTRRLEPDRVAEWEVPMDPSAVSPVRSACARRLEEWGLGETVFTTELILSELITNAIRYGAPPVRVRLLRDRSLVCEVSDGNSTAPHLRWAASTDEGGRGLYLVAQLAHRWGTRHTATGKVIWSEQLLPEGPGPAG</sequence>
<name>A0AAU8K3R2_9ACTN</name>
<feature type="region of interest" description="Disordered" evidence="21">
    <location>
        <begin position="422"/>
        <end position="452"/>
    </location>
</feature>
<feature type="domain" description="GAF" evidence="23">
    <location>
        <begin position="375"/>
        <end position="542"/>
    </location>
</feature>
<keyword evidence="15 22" id="KW-0472">Membrane</keyword>
<dbReference type="KEGG" id="kcm:ABWK59_32580"/>
<evidence type="ECO:0000256" key="4">
    <source>
        <dbReference type="ARBA" id="ARBA00022553"/>
    </source>
</evidence>
<evidence type="ECO:0000256" key="6">
    <source>
        <dbReference type="ARBA" id="ARBA00022692"/>
    </source>
</evidence>
<evidence type="ECO:0000256" key="16">
    <source>
        <dbReference type="ARBA" id="ARBA00023211"/>
    </source>
</evidence>
<dbReference type="CDD" id="cd16936">
    <property type="entry name" value="HATPase_RsbW-like"/>
    <property type="match status" value="1"/>
</dbReference>
<dbReference type="SUPFAM" id="SSF81606">
    <property type="entry name" value="PP2C-like"/>
    <property type="match status" value="1"/>
</dbReference>
<dbReference type="GO" id="GO:0046872">
    <property type="term" value="F:metal ion binding"/>
    <property type="evidence" value="ECO:0007669"/>
    <property type="project" value="UniProtKB-KW"/>
</dbReference>
<evidence type="ECO:0000256" key="14">
    <source>
        <dbReference type="ARBA" id="ARBA00022989"/>
    </source>
</evidence>
<dbReference type="Gene3D" id="3.30.450.20">
    <property type="entry name" value="PAS domain"/>
    <property type="match status" value="2"/>
</dbReference>
<evidence type="ECO:0000259" key="24">
    <source>
        <dbReference type="SMART" id="SM00331"/>
    </source>
</evidence>
<evidence type="ECO:0000256" key="10">
    <source>
        <dbReference type="ARBA" id="ARBA00022801"/>
    </source>
</evidence>
<evidence type="ECO:0000256" key="5">
    <source>
        <dbReference type="ARBA" id="ARBA00022679"/>
    </source>
</evidence>
<keyword evidence="9" id="KW-0418">Kinase</keyword>
<dbReference type="InterPro" id="IPR036890">
    <property type="entry name" value="HATPase_C_sf"/>
</dbReference>
<evidence type="ECO:0000256" key="15">
    <source>
        <dbReference type="ARBA" id="ARBA00023136"/>
    </source>
</evidence>
<evidence type="ECO:0000256" key="22">
    <source>
        <dbReference type="SAM" id="Phobius"/>
    </source>
</evidence>
<dbReference type="EC" id="3.1.3.16" evidence="2"/>
<keyword evidence="4" id="KW-0597">Phosphoprotein</keyword>
<dbReference type="SMART" id="SM00331">
    <property type="entry name" value="PP2C_SIG"/>
    <property type="match status" value="1"/>
</dbReference>
<dbReference type="Pfam" id="PF07228">
    <property type="entry name" value="SpoIIE"/>
    <property type="match status" value="1"/>
</dbReference>
<feature type="transmembrane region" description="Helical" evidence="22">
    <location>
        <begin position="38"/>
        <end position="59"/>
    </location>
</feature>
<keyword evidence="10" id="KW-0378">Hydrolase</keyword>
<keyword evidence="8" id="KW-0547">Nucleotide-binding</keyword>
<dbReference type="CDD" id="cd18773">
    <property type="entry name" value="PDC1_HK_sensor"/>
    <property type="match status" value="1"/>
</dbReference>
<dbReference type="GO" id="GO:0005886">
    <property type="term" value="C:plasma membrane"/>
    <property type="evidence" value="ECO:0007669"/>
    <property type="project" value="UniProtKB-SubCell"/>
</dbReference>
<evidence type="ECO:0000256" key="21">
    <source>
        <dbReference type="SAM" id="MobiDB-lite"/>
    </source>
</evidence>
<evidence type="ECO:0000259" key="23">
    <source>
        <dbReference type="SMART" id="SM00065"/>
    </source>
</evidence>
<dbReference type="EMBL" id="CP159872">
    <property type="protein sequence ID" value="XCM83330.1"/>
    <property type="molecule type" value="Genomic_DNA"/>
</dbReference>
<dbReference type="SUPFAM" id="SSF55874">
    <property type="entry name" value="ATPase domain of HSP90 chaperone/DNA topoisomerase II/histidine kinase"/>
    <property type="match status" value="1"/>
</dbReference>
<evidence type="ECO:0000256" key="12">
    <source>
        <dbReference type="ARBA" id="ARBA00022842"/>
    </source>
</evidence>
<dbReference type="AlphaFoldDB" id="A0AAU8K3R2"/>
<evidence type="ECO:0000256" key="17">
    <source>
        <dbReference type="ARBA" id="ARBA00047761"/>
    </source>
</evidence>
<dbReference type="SUPFAM" id="SSF103190">
    <property type="entry name" value="Sensory domain-like"/>
    <property type="match status" value="1"/>
</dbReference>
<evidence type="ECO:0000256" key="20">
    <source>
        <dbReference type="ARBA" id="ARBA00081350"/>
    </source>
</evidence>
<comment type="function">
    <text evidence="18">Primarily acts as an independent SigF regulator that is sensitive to the osmosensory signal, mediating the cross talk of PknD with the SigF regulon. Possesses both phosphatase and kinase activities. The kinase domain functions as a classic anti-sigma factor-like kinase to phosphorylate the anti-anti-sigma factor domain at the canonical regulatory site, and the phosphatase domain antagonizes this activity.</text>
</comment>
<dbReference type="InterPro" id="IPR003018">
    <property type="entry name" value="GAF"/>
</dbReference>
<keyword evidence="7" id="KW-0479">Metal-binding</keyword>
<evidence type="ECO:0000256" key="3">
    <source>
        <dbReference type="ARBA" id="ARBA00022475"/>
    </source>
</evidence>
<dbReference type="Pfam" id="PF01590">
    <property type="entry name" value="GAF"/>
    <property type="match status" value="1"/>
</dbReference>
<keyword evidence="3" id="KW-1003">Cell membrane</keyword>
<dbReference type="SMART" id="SM00065">
    <property type="entry name" value="GAF"/>
    <property type="match status" value="1"/>
</dbReference>
<keyword evidence="11" id="KW-0067">ATP-binding</keyword>
<keyword evidence="16" id="KW-0464">Manganese</keyword>